<dbReference type="PROSITE" id="PS50011">
    <property type="entry name" value="PROTEIN_KINASE_DOM"/>
    <property type="match status" value="1"/>
</dbReference>
<dbReference type="RefSeq" id="WP_136972606.1">
    <property type="nucleotide sequence ID" value="NZ_JARZHI010000056.1"/>
</dbReference>
<protein>
    <submittedName>
        <fullName evidence="9">Serine/threonine-protein kinase</fullName>
        <ecNumber evidence="9">2.7.11.1</ecNumber>
    </submittedName>
</protein>
<dbReference type="InterPro" id="IPR041916">
    <property type="entry name" value="Anti_sigma_zinc_sf"/>
</dbReference>
<keyword evidence="7" id="KW-1133">Transmembrane helix</keyword>
<evidence type="ECO:0000313" key="10">
    <source>
        <dbReference type="Proteomes" id="UP001160301"/>
    </source>
</evidence>
<reference evidence="9 10" key="1">
    <citation type="submission" date="2023-04" db="EMBL/GenBank/DDBJ databases">
        <title>The genome sequence of Polyangium sorediatum DSM14670.</title>
        <authorList>
            <person name="Zhang X."/>
        </authorList>
    </citation>
    <scope>NUCLEOTIDE SEQUENCE [LARGE SCALE GENOMIC DNA]</scope>
    <source>
        <strain evidence="9 10">DSM 14670</strain>
    </source>
</reference>
<comment type="caution">
    <text evidence="9">The sequence shown here is derived from an EMBL/GenBank/DDBJ whole genome shotgun (WGS) entry which is preliminary data.</text>
</comment>
<dbReference type="Gene3D" id="1.10.10.1320">
    <property type="entry name" value="Anti-sigma factor, zinc-finger domain"/>
    <property type="match status" value="1"/>
</dbReference>
<evidence type="ECO:0000256" key="1">
    <source>
        <dbReference type="ARBA" id="ARBA00022679"/>
    </source>
</evidence>
<dbReference type="SMART" id="SM00220">
    <property type="entry name" value="S_TKc"/>
    <property type="match status" value="1"/>
</dbReference>
<dbReference type="InterPro" id="IPR011990">
    <property type="entry name" value="TPR-like_helical_dom_sf"/>
</dbReference>
<dbReference type="InterPro" id="IPR008271">
    <property type="entry name" value="Ser/Thr_kinase_AS"/>
</dbReference>
<feature type="coiled-coil region" evidence="5">
    <location>
        <begin position="392"/>
        <end position="421"/>
    </location>
</feature>
<organism evidence="9 10">
    <name type="scientific">Polyangium sorediatum</name>
    <dbReference type="NCBI Taxonomy" id="889274"/>
    <lineage>
        <taxon>Bacteria</taxon>
        <taxon>Pseudomonadati</taxon>
        <taxon>Myxococcota</taxon>
        <taxon>Polyangia</taxon>
        <taxon>Polyangiales</taxon>
        <taxon>Polyangiaceae</taxon>
        <taxon>Polyangium</taxon>
    </lineage>
</organism>
<keyword evidence="5" id="KW-0175">Coiled coil</keyword>
<dbReference type="Pfam" id="PF00069">
    <property type="entry name" value="Pkinase"/>
    <property type="match status" value="1"/>
</dbReference>
<keyword evidence="3 9" id="KW-0418">Kinase</keyword>
<dbReference type="CDD" id="cd14014">
    <property type="entry name" value="STKc_PknB_like"/>
    <property type="match status" value="1"/>
</dbReference>
<keyword evidence="1 9" id="KW-0808">Transferase</keyword>
<evidence type="ECO:0000256" key="6">
    <source>
        <dbReference type="SAM" id="MobiDB-lite"/>
    </source>
</evidence>
<evidence type="ECO:0000256" key="2">
    <source>
        <dbReference type="ARBA" id="ARBA00022741"/>
    </source>
</evidence>
<feature type="compositionally biased region" description="Pro residues" evidence="6">
    <location>
        <begin position="50"/>
        <end position="61"/>
    </location>
</feature>
<dbReference type="SUPFAM" id="SSF48452">
    <property type="entry name" value="TPR-like"/>
    <property type="match status" value="1"/>
</dbReference>
<feature type="transmembrane region" description="Helical" evidence="7">
    <location>
        <begin position="367"/>
        <end position="387"/>
    </location>
</feature>
<dbReference type="GO" id="GO:0004674">
    <property type="term" value="F:protein serine/threonine kinase activity"/>
    <property type="evidence" value="ECO:0007669"/>
    <property type="project" value="UniProtKB-EC"/>
</dbReference>
<dbReference type="SUPFAM" id="SSF56112">
    <property type="entry name" value="Protein kinase-like (PK-like)"/>
    <property type="match status" value="1"/>
</dbReference>
<sequence length="901" mass="97263">MTCPSEFTLLAFVRGSLADEEHTRTESHLDVCPACLAIVAALARTEPFSPDAPPSPPPSPLLPDGSPRYTPGAEIARGGMGRILKADDRLLRRPVALKLLRRSAEGLERRFVREQRITARLQHPAIVPVYDAGVLPTGEAFFVMRLVKGESLDRSAAKARSFEERLRLLPAVIGVVDAVAYAHGEGVVHRDLKPQNVLVGPFGEVVVVDWGLARERDESADRARASDEASALEPMTTRDGEVLGTLAYMAPEQVRGQAADARSDVYGLGAILYHVLTGAPPHAGRGDSLSTRAAEHAPERLARNAPDAPPDLAAIVQRAMAPEPEVRYPSAQDLAEDLKRWQAGRLVAAHRYTTSDLVRRFVRRYQAAFLVASAALVVLLVLGAVGLRRIFAERAFARAEQARAESARARAESERAAAEALVSFILGDLRDRLERVGRLDALDGVARAVKDYQDRSVGAEDAGALLRRAEVAGLAGDVAFARGDLAGAEESYQRSRTAADSAGAGDLAAAARCLAAVRLGDVHKRRGELDEATTLYESCAAMGREGAGPELRGLFVRTHVALAEVARLRGDLLASRRLLELARPAALSLVAEAGGPASEASRLLFSLRCDRWKTLNLSGEVRAEREEAVAALDLARARVAARPDDMVARYDLASAEMQLGAADEHAGELAAAEPSYRAAHAGYRALAERDPSNIEWQRAVGAMSDRLGALAIARGDAEAALPWMRESDASSARLVALAPDNLEWQRDQSVSALALGDVLRALRRVDEARVEMRRAVDLLEKLAEKAPDARRSEHDLGVALGHLGQLELETKRLDVGQAAQRRSVELLKRHLAAVDTPQNRHEVAAALLILAENERGPSAAAHVDEALAILRPIEATAEENADLRDLIQDARKLERKVKGRR</sequence>
<keyword evidence="4" id="KW-0067">ATP-binding</keyword>
<name>A0ABT6P3Y8_9BACT</name>
<evidence type="ECO:0000313" key="9">
    <source>
        <dbReference type="EMBL" id="MDI1435329.1"/>
    </source>
</evidence>
<dbReference type="Gene3D" id="1.10.510.10">
    <property type="entry name" value="Transferase(Phosphotransferase) domain 1"/>
    <property type="match status" value="1"/>
</dbReference>
<gene>
    <name evidence="9" type="ORF">QHF89_37860</name>
</gene>
<proteinExistence type="predicted"/>
<evidence type="ECO:0000256" key="7">
    <source>
        <dbReference type="SAM" id="Phobius"/>
    </source>
</evidence>
<feature type="region of interest" description="Disordered" evidence="6">
    <location>
        <begin position="47"/>
        <end position="73"/>
    </location>
</feature>
<dbReference type="Gene3D" id="1.25.40.10">
    <property type="entry name" value="Tetratricopeptide repeat domain"/>
    <property type="match status" value="2"/>
</dbReference>
<dbReference type="PANTHER" id="PTHR43289:SF6">
    <property type="entry name" value="SERINE_THREONINE-PROTEIN KINASE NEKL-3"/>
    <property type="match status" value="1"/>
</dbReference>
<keyword evidence="7" id="KW-0812">Transmembrane</keyword>
<evidence type="ECO:0000256" key="5">
    <source>
        <dbReference type="SAM" id="Coils"/>
    </source>
</evidence>
<dbReference type="EC" id="2.7.11.1" evidence="9"/>
<dbReference type="Proteomes" id="UP001160301">
    <property type="component" value="Unassembled WGS sequence"/>
</dbReference>
<evidence type="ECO:0000259" key="8">
    <source>
        <dbReference type="PROSITE" id="PS50011"/>
    </source>
</evidence>
<dbReference type="Gene3D" id="3.30.200.20">
    <property type="entry name" value="Phosphorylase Kinase, domain 1"/>
    <property type="match status" value="1"/>
</dbReference>
<dbReference type="EMBL" id="JARZHI010000056">
    <property type="protein sequence ID" value="MDI1435329.1"/>
    <property type="molecule type" value="Genomic_DNA"/>
</dbReference>
<accession>A0ABT6P3Y8</accession>
<evidence type="ECO:0000256" key="3">
    <source>
        <dbReference type="ARBA" id="ARBA00022777"/>
    </source>
</evidence>
<dbReference type="InterPro" id="IPR000719">
    <property type="entry name" value="Prot_kinase_dom"/>
</dbReference>
<dbReference type="PROSITE" id="PS00108">
    <property type="entry name" value="PROTEIN_KINASE_ST"/>
    <property type="match status" value="1"/>
</dbReference>
<evidence type="ECO:0000256" key="4">
    <source>
        <dbReference type="ARBA" id="ARBA00022840"/>
    </source>
</evidence>
<feature type="domain" description="Protein kinase" evidence="8">
    <location>
        <begin position="69"/>
        <end position="353"/>
    </location>
</feature>
<keyword evidence="2" id="KW-0547">Nucleotide-binding</keyword>
<keyword evidence="10" id="KW-1185">Reference proteome</keyword>
<keyword evidence="7" id="KW-0472">Membrane</keyword>
<dbReference type="InterPro" id="IPR011009">
    <property type="entry name" value="Kinase-like_dom_sf"/>
</dbReference>
<dbReference type="PANTHER" id="PTHR43289">
    <property type="entry name" value="MITOGEN-ACTIVATED PROTEIN KINASE KINASE KINASE 20-RELATED"/>
    <property type="match status" value="1"/>
</dbReference>